<keyword evidence="4 5" id="KW-0539">Nucleus</keyword>
<dbReference type="SUPFAM" id="SSF46689">
    <property type="entry name" value="Homeodomain-like"/>
    <property type="match status" value="1"/>
</dbReference>
<dbReference type="InterPro" id="IPR001356">
    <property type="entry name" value="HD"/>
</dbReference>
<dbReference type="GO" id="GO:0005634">
    <property type="term" value="C:nucleus"/>
    <property type="evidence" value="ECO:0007669"/>
    <property type="project" value="UniProtKB-SubCell"/>
</dbReference>
<dbReference type="PROSITE" id="PS00027">
    <property type="entry name" value="HOMEOBOX_1"/>
    <property type="match status" value="1"/>
</dbReference>
<keyword evidence="2 5" id="KW-0238">DNA-binding</keyword>
<feature type="region of interest" description="Disordered" evidence="7">
    <location>
        <begin position="206"/>
        <end position="243"/>
    </location>
</feature>
<dbReference type="InterPro" id="IPR009057">
    <property type="entry name" value="Homeodomain-like_sf"/>
</dbReference>
<evidence type="ECO:0000256" key="5">
    <source>
        <dbReference type="PROSITE-ProRule" id="PRU00108"/>
    </source>
</evidence>
<evidence type="ECO:0000256" key="1">
    <source>
        <dbReference type="ARBA" id="ARBA00004123"/>
    </source>
</evidence>
<evidence type="ECO:0000256" key="6">
    <source>
        <dbReference type="RuleBase" id="RU000682"/>
    </source>
</evidence>
<dbReference type="OrthoDB" id="6159439at2759"/>
<dbReference type="GO" id="GO:0003677">
    <property type="term" value="F:DNA binding"/>
    <property type="evidence" value="ECO:0007669"/>
    <property type="project" value="UniProtKB-UniRule"/>
</dbReference>
<dbReference type="InterPro" id="IPR017970">
    <property type="entry name" value="Homeobox_CS"/>
</dbReference>
<evidence type="ECO:0000313" key="10">
    <source>
        <dbReference type="Proteomes" id="UP000294933"/>
    </source>
</evidence>
<feature type="compositionally biased region" description="Basic residues" evidence="7">
    <location>
        <begin position="408"/>
        <end position="417"/>
    </location>
</feature>
<dbReference type="EMBL" id="ML170157">
    <property type="protein sequence ID" value="TDL28304.1"/>
    <property type="molecule type" value="Genomic_DNA"/>
</dbReference>
<feature type="domain" description="Homeobox" evidence="8">
    <location>
        <begin position="155"/>
        <end position="206"/>
    </location>
</feature>
<name>A0A4Y7QKX4_9AGAM</name>
<dbReference type="Proteomes" id="UP000294933">
    <property type="component" value="Unassembled WGS sequence"/>
</dbReference>
<dbReference type="SMART" id="SM00389">
    <property type="entry name" value="HOX"/>
    <property type="match status" value="1"/>
</dbReference>
<dbReference type="GO" id="GO:0000981">
    <property type="term" value="F:DNA-binding transcription factor activity, RNA polymerase II-specific"/>
    <property type="evidence" value="ECO:0007669"/>
    <property type="project" value="InterPro"/>
</dbReference>
<dbReference type="AlphaFoldDB" id="A0A4Y7QKX4"/>
<keyword evidence="10" id="KW-1185">Reference proteome</keyword>
<evidence type="ECO:0000256" key="2">
    <source>
        <dbReference type="ARBA" id="ARBA00023125"/>
    </source>
</evidence>
<accession>A0A4Y7QKX4</accession>
<gene>
    <name evidence="9" type="ORF">BD410DRAFT_834430</name>
</gene>
<evidence type="ECO:0000256" key="3">
    <source>
        <dbReference type="ARBA" id="ARBA00023155"/>
    </source>
</evidence>
<dbReference type="PROSITE" id="PS50071">
    <property type="entry name" value="HOMEOBOX_2"/>
    <property type="match status" value="1"/>
</dbReference>
<reference evidence="9 10" key="1">
    <citation type="submission" date="2018-06" db="EMBL/GenBank/DDBJ databases">
        <title>A transcriptomic atlas of mushroom development highlights an independent origin of complex multicellularity.</title>
        <authorList>
            <consortium name="DOE Joint Genome Institute"/>
            <person name="Krizsan K."/>
            <person name="Almasi E."/>
            <person name="Merenyi Z."/>
            <person name="Sahu N."/>
            <person name="Viragh M."/>
            <person name="Koszo T."/>
            <person name="Mondo S."/>
            <person name="Kiss B."/>
            <person name="Balint B."/>
            <person name="Kues U."/>
            <person name="Barry K."/>
            <person name="Hegedus J.C."/>
            <person name="Henrissat B."/>
            <person name="Johnson J."/>
            <person name="Lipzen A."/>
            <person name="Ohm R."/>
            <person name="Nagy I."/>
            <person name="Pangilinan J."/>
            <person name="Yan J."/>
            <person name="Xiong Y."/>
            <person name="Grigoriev I.V."/>
            <person name="Hibbett D.S."/>
            <person name="Nagy L.G."/>
        </authorList>
    </citation>
    <scope>NUCLEOTIDE SEQUENCE [LARGE SCALE GENOMIC DNA]</scope>
    <source>
        <strain evidence="9 10">SZMC22713</strain>
    </source>
</reference>
<dbReference type="VEuPathDB" id="FungiDB:BD410DRAFT_834430"/>
<feature type="compositionally biased region" description="Low complexity" evidence="7">
    <location>
        <begin position="438"/>
        <end position="464"/>
    </location>
</feature>
<evidence type="ECO:0000313" key="9">
    <source>
        <dbReference type="EMBL" id="TDL28304.1"/>
    </source>
</evidence>
<dbReference type="STRING" id="50990.A0A4Y7QKX4"/>
<proteinExistence type="predicted"/>
<organism evidence="9 10">
    <name type="scientific">Rickenella mellea</name>
    <dbReference type="NCBI Taxonomy" id="50990"/>
    <lineage>
        <taxon>Eukaryota</taxon>
        <taxon>Fungi</taxon>
        <taxon>Dikarya</taxon>
        <taxon>Basidiomycota</taxon>
        <taxon>Agaricomycotina</taxon>
        <taxon>Agaricomycetes</taxon>
        <taxon>Hymenochaetales</taxon>
        <taxon>Rickenellaceae</taxon>
        <taxon>Rickenella</taxon>
    </lineage>
</organism>
<evidence type="ECO:0000256" key="4">
    <source>
        <dbReference type="ARBA" id="ARBA00023242"/>
    </source>
</evidence>
<dbReference type="Pfam" id="PF00046">
    <property type="entry name" value="Homeodomain"/>
    <property type="match status" value="1"/>
</dbReference>
<dbReference type="CDD" id="cd00086">
    <property type="entry name" value="homeodomain"/>
    <property type="match status" value="1"/>
</dbReference>
<evidence type="ECO:0000259" key="8">
    <source>
        <dbReference type="PROSITE" id="PS50071"/>
    </source>
</evidence>
<feature type="DNA-binding region" description="Homeobox" evidence="5">
    <location>
        <begin position="157"/>
        <end position="207"/>
    </location>
</feature>
<dbReference type="Gene3D" id="1.10.10.60">
    <property type="entry name" value="Homeodomain-like"/>
    <property type="match status" value="1"/>
</dbReference>
<keyword evidence="3 5" id="KW-0371">Homeobox</keyword>
<comment type="subcellular location">
    <subcellularLocation>
        <location evidence="1 5 6">Nucleus</location>
    </subcellularLocation>
</comment>
<dbReference type="PANTHER" id="PTHR24339">
    <property type="entry name" value="HOMEOBOX PROTEIN EMX-RELATED"/>
    <property type="match status" value="1"/>
</dbReference>
<sequence length="498" mass="54909">MPPSMEELLQQVCNLADSLQRRADSAISVAPSFTNIPTSIPPLMLDPPCTSFLVKNLIAAGASQSMASELTAIHTERAAELAQNYSRVYHETCQELIRIWRSSSPIDIATLSSRVARIRVKYDKENADAADDIIRRVSSLFNSQSGTTCTTGKGFNNEYLRPLEAFFNKNRYPSRADKVYLAKRSNMSYRQINVWFQNRRSRSKMERETVQGPCLGKWHRRRDPPTGSAHHSAENEDASECEANESKEYGTGFDACRFQASLASPRSFISDEGMFSSRAPAHAFPTPYPPAVAADPFPCKSGSFQFPRPVWPRSSPPPSTLTFEECDINELASAFENLTLVTEKTSHDDGKGSEALLSSVNPVMYRSFAAPFTVHPYSTPLPSLVKSGHSPPAVTSPKVRRKTELPLPKRRPSKYRTTHAASRERPIPRSPSFGSDDSLPSLCRSVSGSSSSSDSGSDTDSPPDIGQITPPILHEKEFMSECAEFAHATPLVSGYIYG</sequence>
<dbReference type="InterPro" id="IPR050877">
    <property type="entry name" value="EMX-VAX-Noto_Homeobox_TFs"/>
</dbReference>
<evidence type="ECO:0000256" key="7">
    <source>
        <dbReference type="SAM" id="MobiDB-lite"/>
    </source>
</evidence>
<protein>
    <recommendedName>
        <fullName evidence="8">Homeobox domain-containing protein</fullName>
    </recommendedName>
</protein>
<feature type="region of interest" description="Disordered" evidence="7">
    <location>
        <begin position="382"/>
        <end position="471"/>
    </location>
</feature>